<dbReference type="GO" id="GO:0097237">
    <property type="term" value="P:cellular response to toxic substance"/>
    <property type="evidence" value="ECO:0007669"/>
    <property type="project" value="UniProtKB-ARBA"/>
</dbReference>
<dbReference type="Proteomes" id="UP000192639">
    <property type="component" value="Unassembled WGS sequence"/>
</dbReference>
<accession>A0A1Y1S9J7</accession>
<evidence type="ECO:0000259" key="4">
    <source>
        <dbReference type="Pfam" id="PF07992"/>
    </source>
</evidence>
<comment type="caution">
    <text evidence="5">The sequence shown here is derived from an EMBL/GenBank/DDBJ whole genome shotgun (WGS) entry which is preliminary data.</text>
</comment>
<evidence type="ECO:0000313" key="5">
    <source>
        <dbReference type="EMBL" id="ORD95151.1"/>
    </source>
</evidence>
<dbReference type="InterPro" id="IPR023753">
    <property type="entry name" value="FAD/NAD-binding_dom"/>
</dbReference>
<dbReference type="EMBL" id="LWDP01000001">
    <property type="protein sequence ID" value="ORD95151.1"/>
    <property type="molecule type" value="Genomic_DNA"/>
</dbReference>
<dbReference type="PRINTS" id="PR00368">
    <property type="entry name" value="FADPNR"/>
</dbReference>
<evidence type="ECO:0000256" key="2">
    <source>
        <dbReference type="ARBA" id="ARBA00022630"/>
    </source>
</evidence>
<dbReference type="InterPro" id="IPR050097">
    <property type="entry name" value="Ferredoxin-NADP_redctase_2"/>
</dbReference>
<dbReference type="SUPFAM" id="SSF51905">
    <property type="entry name" value="FAD/NAD(P)-binding domain"/>
    <property type="match status" value="1"/>
</dbReference>
<reference evidence="5 6" key="1">
    <citation type="journal article" date="2017" name="Environ. Microbiol.">
        <title>Decay of the glycolytic pathway and adaptation to intranuclear parasitism within Enterocytozoonidae microsporidia.</title>
        <authorList>
            <person name="Wiredu Boakye D."/>
            <person name="Jaroenlak P."/>
            <person name="Prachumwat A."/>
            <person name="Williams T.A."/>
            <person name="Bateman K.S."/>
            <person name="Itsathitphaisarn O."/>
            <person name="Sritunyalucksana K."/>
            <person name="Paszkiewicz K.H."/>
            <person name="Moore K.A."/>
            <person name="Stentiford G.D."/>
            <person name="Williams B.A."/>
        </authorList>
    </citation>
    <scope>NUCLEOTIDE SEQUENCE [LARGE SCALE GENOMIC DNA]</scope>
    <source>
        <strain evidence="5 6">GB1</strain>
    </source>
</reference>
<dbReference type="OrthoDB" id="371245at2759"/>
<name>A0A1Y1S9J7_9MICR</name>
<dbReference type="Gene3D" id="3.50.50.60">
    <property type="entry name" value="FAD/NAD(P)-binding domain"/>
    <property type="match status" value="2"/>
</dbReference>
<dbReference type="AlphaFoldDB" id="A0A1Y1S9J7"/>
<evidence type="ECO:0000313" key="6">
    <source>
        <dbReference type="Proteomes" id="UP000192639"/>
    </source>
</evidence>
<dbReference type="VEuPathDB" id="MicrosporidiaDB:ECANGB1_2444"/>
<keyword evidence="3" id="KW-0560">Oxidoreductase</keyword>
<keyword evidence="2" id="KW-0285">Flavoprotein</keyword>
<proteinExistence type="inferred from homology"/>
<organism evidence="5 6">
    <name type="scientific">Enterospora canceri</name>
    <dbReference type="NCBI Taxonomy" id="1081671"/>
    <lineage>
        <taxon>Eukaryota</taxon>
        <taxon>Fungi</taxon>
        <taxon>Fungi incertae sedis</taxon>
        <taxon>Microsporidia</taxon>
        <taxon>Enterocytozoonidae</taxon>
        <taxon>Enterospora</taxon>
    </lineage>
</organism>
<evidence type="ECO:0000256" key="1">
    <source>
        <dbReference type="ARBA" id="ARBA00009333"/>
    </source>
</evidence>
<dbReference type="InterPro" id="IPR036188">
    <property type="entry name" value="FAD/NAD-bd_sf"/>
</dbReference>
<gene>
    <name evidence="5" type="ORF">ECANGB1_2444</name>
</gene>
<feature type="domain" description="FAD/NAD(P)-binding" evidence="4">
    <location>
        <begin position="7"/>
        <end position="302"/>
    </location>
</feature>
<comment type="similarity">
    <text evidence="1">Belongs to the class-II pyridine nucleotide-disulfide oxidoreductase family.</text>
</comment>
<evidence type="ECO:0000256" key="3">
    <source>
        <dbReference type="ARBA" id="ARBA00023002"/>
    </source>
</evidence>
<dbReference type="Pfam" id="PF07992">
    <property type="entry name" value="Pyr_redox_2"/>
    <property type="match status" value="1"/>
</dbReference>
<dbReference type="GO" id="GO:0016491">
    <property type="term" value="F:oxidoreductase activity"/>
    <property type="evidence" value="ECO:0007669"/>
    <property type="project" value="UniProtKB-KW"/>
</dbReference>
<sequence length="318" mass="34735">MEESEFYDTIIVGSGPAAYTAALFLKDRKVLMLLGSLSLEIGPGGQLTTTTTVDNYPGFPKGTTGPEMMKTAKKQANDLGIEQINETVIGIKSKDNLFIVQTKKLSKLARTVVIATGASAKKLVVPGSDTYWNKGISACAVCDGFFFRDKVCAVIGGGDTALEETLYLSKICKKVLLVHRRREFRARADNVEKARKIENVEFITPYHLEKCVGDNEKLNSIILVNNETGEKETIEVDGLFFAIGHVPNTSFLKGESTDFINIRENGYVKTHHGVKCSRNGVFACGDVQDFEFRQAVTAAASGCEAALEVAEFLRNENA</sequence>
<protein>
    <submittedName>
        <fullName evidence="5">Thioredoxin reductase</fullName>
    </submittedName>
</protein>
<keyword evidence="6" id="KW-1185">Reference proteome</keyword>
<dbReference type="PANTHER" id="PTHR48105">
    <property type="entry name" value="THIOREDOXIN REDUCTASE 1-RELATED-RELATED"/>
    <property type="match status" value="1"/>
</dbReference>
<dbReference type="PRINTS" id="PR00469">
    <property type="entry name" value="PNDRDTASEII"/>
</dbReference>